<keyword evidence="4 16" id="KW-0479">Metal-binding</keyword>
<evidence type="ECO:0000256" key="8">
    <source>
        <dbReference type="ARBA" id="ARBA00023125"/>
    </source>
</evidence>
<dbReference type="Pfam" id="PF01035">
    <property type="entry name" value="DNA_binding_1"/>
    <property type="match status" value="1"/>
</dbReference>
<dbReference type="InterPro" id="IPR036631">
    <property type="entry name" value="MGMT_N_sf"/>
</dbReference>
<proteinExistence type="inferred from homology"/>
<evidence type="ECO:0000256" key="16">
    <source>
        <dbReference type="PIRSR" id="PIRSR000409-2"/>
    </source>
</evidence>
<dbReference type="InterPro" id="IPR035451">
    <property type="entry name" value="Ada-like_dom_sf"/>
</dbReference>
<dbReference type="GO" id="GO:0008270">
    <property type="term" value="F:zinc ion binding"/>
    <property type="evidence" value="ECO:0007669"/>
    <property type="project" value="InterPro"/>
</dbReference>
<keyword evidence="9" id="KW-0010">Activator</keyword>
<dbReference type="InterPro" id="IPR014048">
    <property type="entry name" value="MethylDNA_cys_MeTrfase_DNA-bd"/>
</dbReference>
<dbReference type="InterPro" id="IPR018062">
    <property type="entry name" value="HTH_AraC-typ_CS"/>
</dbReference>
<dbReference type="FunFam" id="1.10.10.10:FF:000410">
    <property type="entry name" value="ADA regulatory protein, putative"/>
    <property type="match status" value="1"/>
</dbReference>
<dbReference type="SUPFAM" id="SSF57884">
    <property type="entry name" value="Ada DNA repair protein, N-terminal domain (N-Ada 10)"/>
    <property type="match status" value="1"/>
</dbReference>
<evidence type="ECO:0000313" key="19">
    <source>
        <dbReference type="EMBL" id="PWH64325.1"/>
    </source>
</evidence>
<keyword evidence="10" id="KW-0804">Transcription</keyword>
<protein>
    <recommendedName>
        <fullName evidence="14">Regulatory protein of adaptive response</fullName>
    </recommendedName>
</protein>
<dbReference type="InterPro" id="IPR036388">
    <property type="entry name" value="WH-like_DNA-bd_sf"/>
</dbReference>
<dbReference type="PANTHER" id="PTHR10815">
    <property type="entry name" value="METHYLATED-DNA--PROTEIN-CYSTEINE METHYLTRANSFERASE"/>
    <property type="match status" value="1"/>
</dbReference>
<evidence type="ECO:0000256" key="6">
    <source>
        <dbReference type="ARBA" id="ARBA00022833"/>
    </source>
</evidence>
<dbReference type="NCBIfam" id="NF011964">
    <property type="entry name" value="PRK15435.1"/>
    <property type="match status" value="1"/>
</dbReference>
<evidence type="ECO:0000256" key="7">
    <source>
        <dbReference type="ARBA" id="ARBA00023015"/>
    </source>
</evidence>
<dbReference type="InterPro" id="IPR018060">
    <property type="entry name" value="HTH_AraC"/>
</dbReference>
<feature type="binding site" evidence="17">
    <location>
        <position position="72"/>
    </location>
    <ligand>
        <name>Zn(2+)</name>
        <dbReference type="ChEBI" id="CHEBI:29105"/>
    </ligand>
</feature>
<dbReference type="GO" id="GO:0003908">
    <property type="term" value="F:methylated-DNA-[protein]-cysteine S-methyltransferase activity"/>
    <property type="evidence" value="ECO:0007669"/>
    <property type="project" value="UniProtKB-EC"/>
</dbReference>
<dbReference type="Pfam" id="PF02870">
    <property type="entry name" value="Methyltransf_1N"/>
    <property type="match status" value="1"/>
</dbReference>
<feature type="binding site" evidence="16">
    <location>
        <position position="67"/>
    </location>
    <ligand>
        <name>DNA</name>
        <dbReference type="ChEBI" id="CHEBI:16991"/>
    </ligand>
</feature>
<comment type="caution">
    <text evidence="19">The sequence shown here is derived from an EMBL/GenBank/DDBJ whole genome shotgun (WGS) entry which is preliminary data.</text>
</comment>
<keyword evidence="5" id="KW-0227">DNA damage</keyword>
<evidence type="ECO:0000256" key="14">
    <source>
        <dbReference type="ARBA" id="ARBA00078299"/>
    </source>
</evidence>
<feature type="domain" description="HTH araC/xylS-type" evidence="18">
    <location>
        <begin position="85"/>
        <end position="183"/>
    </location>
</feature>
<dbReference type="RefSeq" id="WP_102760790.1">
    <property type="nucleotide sequence ID" value="NZ_JALMNF010000003.1"/>
</dbReference>
<feature type="active site" description="Nucleophile; methyl group acceptor from methylphosphotriester" evidence="15">
    <location>
        <position position="38"/>
    </location>
</feature>
<dbReference type="InterPro" id="IPR004026">
    <property type="entry name" value="Ada_DNA_repair_Zn-bd"/>
</dbReference>
<dbReference type="Gene3D" id="3.30.160.70">
    <property type="entry name" value="Methylated DNA-protein cysteine methyltransferase domain"/>
    <property type="match status" value="1"/>
</dbReference>
<dbReference type="PROSITE" id="PS00041">
    <property type="entry name" value="HTH_ARAC_FAMILY_1"/>
    <property type="match status" value="2"/>
</dbReference>
<feature type="binding site" evidence="16">
    <location>
        <position position="45"/>
    </location>
    <ligand>
        <name>DNA</name>
        <dbReference type="ChEBI" id="CHEBI:16991"/>
    </ligand>
</feature>
<keyword evidence="2 19" id="KW-0489">Methyltransferase</keyword>
<keyword evidence="6 16" id="KW-0862">Zinc</keyword>
<name>A0A2J7LAP9_ECOLX</name>
<evidence type="ECO:0000256" key="9">
    <source>
        <dbReference type="ARBA" id="ARBA00023159"/>
    </source>
</evidence>
<dbReference type="PROSITE" id="PS00374">
    <property type="entry name" value="MGMT"/>
    <property type="match status" value="1"/>
</dbReference>
<keyword evidence="8 19" id="KW-0238">DNA-binding</keyword>
<dbReference type="InterPro" id="IPR009057">
    <property type="entry name" value="Homeodomain-like_sf"/>
</dbReference>
<feature type="binding site" evidence="17">
    <location>
        <position position="42"/>
    </location>
    <ligand>
        <name>Zn(2+)</name>
        <dbReference type="ChEBI" id="CHEBI:29105"/>
    </ligand>
</feature>
<dbReference type="GO" id="GO:0032259">
    <property type="term" value="P:methylation"/>
    <property type="evidence" value="ECO:0007669"/>
    <property type="project" value="UniProtKB-KW"/>
</dbReference>
<dbReference type="SUPFAM" id="SSF46689">
    <property type="entry name" value="Homeodomain-like"/>
    <property type="match status" value="1"/>
</dbReference>
<dbReference type="InterPro" id="IPR008332">
    <property type="entry name" value="MethylG_MeTrfase_N"/>
</dbReference>
<dbReference type="Pfam" id="PF12833">
    <property type="entry name" value="HTH_18"/>
    <property type="match status" value="1"/>
</dbReference>
<feature type="active site" description="Nucleophile; methyl group acceptor from either O6-methylguanine or O4-methylthymine" evidence="15">
    <location>
        <position position="321"/>
    </location>
</feature>
<dbReference type="SUPFAM" id="SSF53155">
    <property type="entry name" value="Methylated DNA-protein cysteine methyltransferase domain"/>
    <property type="match status" value="1"/>
</dbReference>
<evidence type="ECO:0000256" key="12">
    <source>
        <dbReference type="ARBA" id="ARBA00049348"/>
    </source>
</evidence>
<evidence type="ECO:0000256" key="5">
    <source>
        <dbReference type="ARBA" id="ARBA00022763"/>
    </source>
</evidence>
<dbReference type="GO" id="GO:0003700">
    <property type="term" value="F:DNA-binding transcription factor activity"/>
    <property type="evidence" value="ECO:0007669"/>
    <property type="project" value="InterPro"/>
</dbReference>
<dbReference type="GO" id="GO:0006307">
    <property type="term" value="P:DNA alkylation repair"/>
    <property type="evidence" value="ECO:0007669"/>
    <property type="project" value="UniProtKB-ARBA"/>
</dbReference>
<reference evidence="19 20" key="1">
    <citation type="submission" date="2018-04" db="EMBL/GenBank/DDBJ databases">
        <title>Draft Genomic Sequencing Of Potential Extraintestinal Pathogenic Escherichia coli B8S56 Isolated from Retail Chicken Skin.</title>
        <authorList>
            <person name="Xu A."/>
            <person name="Tilman S."/>
            <person name="Wisser-Parker K."/>
            <person name="Scullen O.J."/>
            <person name="Sommers C."/>
        </authorList>
    </citation>
    <scope>NUCLEOTIDE SEQUENCE [LARGE SCALE GENOMIC DNA]</scope>
    <source>
        <strain evidence="19 20">B8S56</strain>
    </source>
</reference>
<dbReference type="GO" id="GO:0043565">
    <property type="term" value="F:sequence-specific DNA binding"/>
    <property type="evidence" value="ECO:0007669"/>
    <property type="project" value="InterPro"/>
</dbReference>
<evidence type="ECO:0000256" key="3">
    <source>
        <dbReference type="ARBA" id="ARBA00022679"/>
    </source>
</evidence>
<evidence type="ECO:0000256" key="17">
    <source>
        <dbReference type="PIRSR" id="PIRSR000409-3"/>
    </source>
</evidence>
<keyword evidence="3 19" id="KW-0808">Transferase</keyword>
<evidence type="ECO:0000256" key="15">
    <source>
        <dbReference type="PIRSR" id="PIRSR000409-1"/>
    </source>
</evidence>
<dbReference type="PIRSF" id="PIRSF000409">
    <property type="entry name" value="Ada"/>
    <property type="match status" value="1"/>
</dbReference>
<dbReference type="PROSITE" id="PS01124">
    <property type="entry name" value="HTH_ARAC_FAMILY_2"/>
    <property type="match status" value="1"/>
</dbReference>
<gene>
    <name evidence="19" type="ORF">DD762_02050</name>
</gene>
<dbReference type="NCBIfam" id="TIGR00589">
    <property type="entry name" value="ogt"/>
    <property type="match status" value="1"/>
</dbReference>
<evidence type="ECO:0000256" key="10">
    <source>
        <dbReference type="ARBA" id="ARBA00023163"/>
    </source>
</evidence>
<dbReference type="Pfam" id="PF02805">
    <property type="entry name" value="Ada_Zn_binding"/>
    <property type="match status" value="1"/>
</dbReference>
<evidence type="ECO:0000256" key="11">
    <source>
        <dbReference type="ARBA" id="ARBA00023204"/>
    </source>
</evidence>
<dbReference type="InterPro" id="IPR036217">
    <property type="entry name" value="MethylDNA_cys_MeTrfase_DNAb"/>
</dbReference>
<comment type="similarity">
    <text evidence="13">In the C-terminal section; belongs to the MGMT family.</text>
</comment>
<dbReference type="PANTHER" id="PTHR10815:SF14">
    <property type="entry name" value="BIFUNCTIONAL TRANSCRIPTIONAL ACTIVATOR_DNA REPAIR ENZYME ADA"/>
    <property type="match status" value="1"/>
</dbReference>
<evidence type="ECO:0000256" key="13">
    <source>
        <dbReference type="ARBA" id="ARBA00060908"/>
    </source>
</evidence>
<feature type="binding site" evidence="16">
    <location>
        <position position="43"/>
    </location>
    <ligand>
        <name>DNA</name>
        <dbReference type="ChEBI" id="CHEBI:16991"/>
    </ligand>
</feature>
<dbReference type="FunFam" id="3.40.10.10:FF:000001">
    <property type="entry name" value="DNA-3-methyladenine glycosylase 2"/>
    <property type="match status" value="1"/>
</dbReference>
<organism evidence="19 20">
    <name type="scientific">Escherichia coli</name>
    <dbReference type="NCBI Taxonomy" id="562"/>
    <lineage>
        <taxon>Bacteria</taxon>
        <taxon>Pseudomonadati</taxon>
        <taxon>Pseudomonadota</taxon>
        <taxon>Gammaproteobacteria</taxon>
        <taxon>Enterobacterales</taxon>
        <taxon>Enterobacteriaceae</taxon>
        <taxon>Escherichia</taxon>
    </lineage>
</organism>
<dbReference type="InterPro" id="IPR016221">
    <property type="entry name" value="Bifunct_regulatory_prot_Ada"/>
</dbReference>
<evidence type="ECO:0000256" key="1">
    <source>
        <dbReference type="ARBA" id="ARBA00001286"/>
    </source>
</evidence>
<accession>A0A2J7LAP9</accession>
<dbReference type="Gene3D" id="3.40.10.10">
    <property type="entry name" value="DNA Methylphosphotriester Repair Domain"/>
    <property type="match status" value="1"/>
</dbReference>
<comment type="catalytic activity">
    <reaction evidence="1">
        <text>a 4-O-methyl-thymidine in DNA + L-cysteinyl-[protein] = a thymidine in DNA + S-methyl-L-cysteinyl-[protein]</text>
        <dbReference type="Rhea" id="RHEA:53428"/>
        <dbReference type="Rhea" id="RHEA-COMP:10131"/>
        <dbReference type="Rhea" id="RHEA-COMP:10132"/>
        <dbReference type="Rhea" id="RHEA-COMP:13555"/>
        <dbReference type="Rhea" id="RHEA-COMP:13556"/>
        <dbReference type="ChEBI" id="CHEBI:29950"/>
        <dbReference type="ChEBI" id="CHEBI:82612"/>
        <dbReference type="ChEBI" id="CHEBI:137386"/>
        <dbReference type="ChEBI" id="CHEBI:137387"/>
        <dbReference type="EC" id="2.1.1.63"/>
    </reaction>
</comment>
<feature type="binding site" evidence="17">
    <location>
        <position position="69"/>
    </location>
    <ligand>
        <name>Zn(2+)</name>
        <dbReference type="ChEBI" id="CHEBI:29105"/>
    </ligand>
</feature>
<dbReference type="Gene3D" id="1.10.10.60">
    <property type="entry name" value="Homeodomain-like"/>
    <property type="match status" value="1"/>
</dbReference>
<dbReference type="EMBL" id="QEMT01000002">
    <property type="protein sequence ID" value="PWH64325.1"/>
    <property type="molecule type" value="Genomic_DNA"/>
</dbReference>
<feature type="binding site" evidence="17">
    <location>
        <position position="38"/>
    </location>
    <ligand>
        <name>Zn(2+)</name>
        <dbReference type="ChEBI" id="CHEBI:29105"/>
    </ligand>
</feature>
<sequence length="362" mass="40245">MKNTTCLTDDQRWQSVLARDPNTDGEFVFAVRTTGIFCRPSCRARHALRENVSFYANASEALAAGFRPCKRCQPDKANPRQHRLDKITHACRLLEQETPVTLEALADQVAMSPFHLHRLFKATTGMTPKAWQQTWRARRLRESLAKGESVTTSILNAGFPDSSSYYRKADETLGMTAKQFRHGGENLAVRYALADCELGRCLVAESERGICAILLGDDDATLISELQQMFPAADNAPADLTFQQHVREVIASLNQRDTPLTLPLDIHGTAFQQQVWQALRTIPCGETVSYQQLANAIGKPKAVRAVASACAANKLAIVIPCHRVVRGDGTLSGYRWGVSRKAQLLRREAENEERYVGSVCRC</sequence>
<feature type="binding site" evidence="16">
    <location>
        <position position="34"/>
    </location>
    <ligand>
        <name>DNA</name>
        <dbReference type="ChEBI" id="CHEBI:16991"/>
    </ligand>
</feature>
<dbReference type="SMART" id="SM00342">
    <property type="entry name" value="HTH_ARAC"/>
    <property type="match status" value="1"/>
</dbReference>
<dbReference type="Proteomes" id="UP000245761">
    <property type="component" value="Unassembled WGS sequence"/>
</dbReference>
<dbReference type="SUPFAM" id="SSF46767">
    <property type="entry name" value="Methylated DNA-protein cysteine methyltransferase, C-terminal domain"/>
    <property type="match status" value="1"/>
</dbReference>
<evidence type="ECO:0000259" key="18">
    <source>
        <dbReference type="PROSITE" id="PS01124"/>
    </source>
</evidence>
<evidence type="ECO:0000256" key="2">
    <source>
        <dbReference type="ARBA" id="ARBA00022603"/>
    </source>
</evidence>
<dbReference type="InterPro" id="IPR001497">
    <property type="entry name" value="MethylDNA_cys_MeTrfase_AS"/>
</dbReference>
<evidence type="ECO:0000313" key="20">
    <source>
        <dbReference type="Proteomes" id="UP000245761"/>
    </source>
</evidence>
<keyword evidence="11" id="KW-0234">DNA repair</keyword>
<dbReference type="AlphaFoldDB" id="A0A2J7LAP9"/>
<comment type="cofactor">
    <cofactor evidence="16">
        <name>Zn(2+)</name>
        <dbReference type="ChEBI" id="CHEBI:29105"/>
    </cofactor>
    <text evidence="16">Binds 1 zinc ion per subunit.</text>
</comment>
<evidence type="ECO:0000256" key="4">
    <source>
        <dbReference type="ARBA" id="ARBA00022723"/>
    </source>
</evidence>
<keyword evidence="7" id="KW-0805">Transcription regulation</keyword>
<dbReference type="Gene3D" id="1.10.10.10">
    <property type="entry name" value="Winged helix-like DNA-binding domain superfamily/Winged helix DNA-binding domain"/>
    <property type="match status" value="1"/>
</dbReference>
<dbReference type="CDD" id="cd06445">
    <property type="entry name" value="ATase"/>
    <property type="match status" value="1"/>
</dbReference>
<comment type="catalytic activity">
    <reaction evidence="12">
        <text>a 6-O-methyl-2'-deoxyguanosine in DNA + L-cysteinyl-[protein] = S-methyl-L-cysteinyl-[protein] + a 2'-deoxyguanosine in DNA</text>
        <dbReference type="Rhea" id="RHEA:24000"/>
        <dbReference type="Rhea" id="RHEA-COMP:10131"/>
        <dbReference type="Rhea" id="RHEA-COMP:10132"/>
        <dbReference type="Rhea" id="RHEA-COMP:11367"/>
        <dbReference type="Rhea" id="RHEA-COMP:11368"/>
        <dbReference type="ChEBI" id="CHEBI:29950"/>
        <dbReference type="ChEBI" id="CHEBI:82612"/>
        <dbReference type="ChEBI" id="CHEBI:85445"/>
        <dbReference type="ChEBI" id="CHEBI:85448"/>
        <dbReference type="EC" id="2.1.1.63"/>
    </reaction>
</comment>